<accession>A0A4R3JG15</accession>
<keyword evidence="4" id="KW-1185">Reference proteome</keyword>
<sequence>MAHRGDLINDLNRPASPRPRRGGALIVAGRNILDRVLPPRCLGCGEVIAGDAALCASCWGKITFLGAPCCDACGQPFTYAVGDGALCASCLGRRPVYARARAVFSYDHASRGLVLALKHGDRSEGVAAYAHWLARAGRELLEDADLIVPVPLHWTRLLFRRYNQSALLARALAAVWCAAHPHQDPPVTYLPEVLVRTRRTPPQGKFDRTRRANNVRGAFVAPPARLRRIAAKRIVLIDDVLTTGATASACARVLLAAGAARVDVLTLARVLTPGI</sequence>
<dbReference type="Gene3D" id="3.40.50.2020">
    <property type="match status" value="1"/>
</dbReference>
<dbReference type="SUPFAM" id="SSF53271">
    <property type="entry name" value="PRTase-like"/>
    <property type="match status" value="1"/>
</dbReference>
<dbReference type="PANTHER" id="PTHR47505">
    <property type="entry name" value="DNA UTILIZATION PROTEIN YHGH"/>
    <property type="match status" value="1"/>
</dbReference>
<dbReference type="PANTHER" id="PTHR47505:SF1">
    <property type="entry name" value="DNA UTILIZATION PROTEIN YHGH"/>
    <property type="match status" value="1"/>
</dbReference>
<dbReference type="Proteomes" id="UP000295304">
    <property type="component" value="Unassembled WGS sequence"/>
</dbReference>
<evidence type="ECO:0000259" key="2">
    <source>
        <dbReference type="Pfam" id="PF18912"/>
    </source>
</evidence>
<evidence type="ECO:0000256" key="1">
    <source>
        <dbReference type="ARBA" id="ARBA00008007"/>
    </source>
</evidence>
<dbReference type="EMBL" id="SLZW01000001">
    <property type="protein sequence ID" value="TCS65089.1"/>
    <property type="molecule type" value="Genomic_DNA"/>
</dbReference>
<protein>
    <submittedName>
        <fullName evidence="3">ComF family protein</fullName>
    </submittedName>
</protein>
<evidence type="ECO:0000313" key="3">
    <source>
        <dbReference type="EMBL" id="TCS65089.1"/>
    </source>
</evidence>
<evidence type="ECO:0000313" key="4">
    <source>
        <dbReference type="Proteomes" id="UP000295304"/>
    </source>
</evidence>
<dbReference type="InterPro" id="IPR044005">
    <property type="entry name" value="DZR_2"/>
</dbReference>
<dbReference type="AlphaFoldDB" id="A0A4R3JG15"/>
<dbReference type="InterPro" id="IPR000836">
    <property type="entry name" value="PRTase_dom"/>
</dbReference>
<feature type="domain" description="Double zinc ribbon" evidence="2">
    <location>
        <begin position="32"/>
        <end position="91"/>
    </location>
</feature>
<reference evidence="3 4" key="1">
    <citation type="submission" date="2019-03" db="EMBL/GenBank/DDBJ databases">
        <title>Genomic Encyclopedia of Type Strains, Phase IV (KMG-IV): sequencing the most valuable type-strain genomes for metagenomic binning, comparative biology and taxonomic classification.</title>
        <authorList>
            <person name="Goeker M."/>
        </authorList>
    </citation>
    <scope>NUCLEOTIDE SEQUENCE [LARGE SCALE GENOMIC DNA]</scope>
    <source>
        <strain evidence="3 4">DSM 101688</strain>
    </source>
</reference>
<dbReference type="InterPro" id="IPR029057">
    <property type="entry name" value="PRTase-like"/>
</dbReference>
<proteinExistence type="inferred from homology"/>
<comment type="caution">
    <text evidence="3">The sequence shown here is derived from an EMBL/GenBank/DDBJ whole genome shotgun (WGS) entry which is preliminary data.</text>
</comment>
<name>A0A4R3JG15_9PROT</name>
<organism evidence="3 4">
    <name type="scientific">Varunaivibrio sulfuroxidans</name>
    <dbReference type="NCBI Taxonomy" id="1773489"/>
    <lineage>
        <taxon>Bacteria</taxon>
        <taxon>Pseudomonadati</taxon>
        <taxon>Pseudomonadota</taxon>
        <taxon>Alphaproteobacteria</taxon>
        <taxon>Rhodospirillales</taxon>
        <taxon>Magnetovibrionaceae</taxon>
        <taxon>Varunaivibrio</taxon>
    </lineage>
</organism>
<comment type="similarity">
    <text evidence="1">Belongs to the ComF/GntX family.</text>
</comment>
<dbReference type="Pfam" id="PF18912">
    <property type="entry name" value="DZR_2"/>
    <property type="match status" value="1"/>
</dbReference>
<dbReference type="CDD" id="cd06223">
    <property type="entry name" value="PRTases_typeI"/>
    <property type="match status" value="1"/>
</dbReference>
<dbReference type="InterPro" id="IPR051910">
    <property type="entry name" value="ComF/GntX_DNA_util-trans"/>
</dbReference>
<gene>
    <name evidence="3" type="ORF">EDD55_101423</name>
</gene>